<evidence type="ECO:0000313" key="3">
    <source>
        <dbReference type="EMBL" id="CVK94457.1"/>
    </source>
</evidence>
<gene>
    <name evidence="3" type="ORF">FMAN_03552</name>
</gene>
<feature type="region of interest" description="Disordered" evidence="1">
    <location>
        <begin position="71"/>
        <end position="126"/>
    </location>
</feature>
<dbReference type="GeneID" id="65082823"/>
<dbReference type="AlphaFoldDB" id="A0A1L7TGM4"/>
<sequence>MRFAAFLSLGLGANIVIASVCKPRSRTSSDSSSLSTESVSASSTGSIALSTTTTDVVTATTTSGELSITVTSTDDSKTSTEVTESQSTSVELSASTASETTSTEIPTTTAETTATAEVTTSAEATTTYEATTTEDTFVPIPTFNIKALGSDIDGQLLRGDPAIYNAIGWYSPTPPVLTLSIDASTNYVREINTGKYLCVAFGGDNFPNSNMLCDPNNPMMGVVPITCEQTRDRKLKCSAPAGECHLDESSDTTNCWTVSGTWDKFYVIHGRIINTPALVMASSSDLSTPNDMEAIELKLIPYAD</sequence>
<dbReference type="EMBL" id="FCQH01000006">
    <property type="protein sequence ID" value="CVK94457.1"/>
    <property type="molecule type" value="Genomic_DNA"/>
</dbReference>
<feature type="signal peptide" evidence="2">
    <location>
        <begin position="1"/>
        <end position="18"/>
    </location>
</feature>
<feature type="chain" id="PRO_5012069385" evidence="2">
    <location>
        <begin position="19"/>
        <end position="304"/>
    </location>
</feature>
<dbReference type="VEuPathDB" id="FungiDB:FMAN_03552"/>
<reference evidence="4" key="1">
    <citation type="journal article" date="2016" name="Genome Biol. Evol.">
        <title>Comparative 'omics' of the Fusarium fujikuroi species complex highlights differences in genetic potential and metabolite synthesis.</title>
        <authorList>
            <person name="Niehaus E.-M."/>
            <person name="Muensterkoetter M."/>
            <person name="Proctor R.H."/>
            <person name="Brown D.W."/>
            <person name="Sharon A."/>
            <person name="Idan Y."/>
            <person name="Oren-Young L."/>
            <person name="Sieber C.M."/>
            <person name="Novak O."/>
            <person name="Pencik A."/>
            <person name="Tarkowska D."/>
            <person name="Hromadova K."/>
            <person name="Freeman S."/>
            <person name="Maymon M."/>
            <person name="Elazar M."/>
            <person name="Youssef S.A."/>
            <person name="El-Shabrawy E.S.M."/>
            <person name="Shalaby A.B.A."/>
            <person name="Houterman P."/>
            <person name="Brock N.L."/>
            <person name="Burkhardt I."/>
            <person name="Tsavkelova E.A."/>
            <person name="Dickschat J.S."/>
            <person name="Galuszka P."/>
            <person name="Gueldener U."/>
            <person name="Tudzynski B."/>
        </authorList>
    </citation>
    <scope>NUCLEOTIDE SEQUENCE [LARGE SCALE GENOMIC DNA]</scope>
    <source>
        <strain evidence="4">MRC7560</strain>
    </source>
</reference>
<accession>A0A1L7TGM4</accession>
<comment type="caution">
    <text evidence="3">The sequence shown here is derived from an EMBL/GenBank/DDBJ whole genome shotgun (WGS) entry which is preliminary data.</text>
</comment>
<feature type="compositionally biased region" description="Low complexity" evidence="1">
    <location>
        <begin position="26"/>
        <end position="45"/>
    </location>
</feature>
<protein>
    <submittedName>
        <fullName evidence="3">Uncharacterized protein</fullName>
    </submittedName>
</protein>
<keyword evidence="2" id="KW-0732">Signal</keyword>
<dbReference type="Proteomes" id="UP000184255">
    <property type="component" value="Unassembled WGS sequence"/>
</dbReference>
<feature type="region of interest" description="Disordered" evidence="1">
    <location>
        <begin position="24"/>
        <end position="45"/>
    </location>
</feature>
<evidence type="ECO:0000256" key="1">
    <source>
        <dbReference type="SAM" id="MobiDB-lite"/>
    </source>
</evidence>
<keyword evidence="4" id="KW-1185">Reference proteome</keyword>
<evidence type="ECO:0000313" key="4">
    <source>
        <dbReference type="Proteomes" id="UP000184255"/>
    </source>
</evidence>
<name>A0A1L7TGM4_FUSMA</name>
<proteinExistence type="predicted"/>
<evidence type="ECO:0000256" key="2">
    <source>
        <dbReference type="SAM" id="SignalP"/>
    </source>
</evidence>
<organism evidence="3 4">
    <name type="scientific">Fusarium mangiferae</name>
    <name type="common">Mango malformation disease fungus</name>
    <dbReference type="NCBI Taxonomy" id="192010"/>
    <lineage>
        <taxon>Eukaryota</taxon>
        <taxon>Fungi</taxon>
        <taxon>Dikarya</taxon>
        <taxon>Ascomycota</taxon>
        <taxon>Pezizomycotina</taxon>
        <taxon>Sordariomycetes</taxon>
        <taxon>Hypocreomycetidae</taxon>
        <taxon>Hypocreales</taxon>
        <taxon>Nectriaceae</taxon>
        <taxon>Fusarium</taxon>
        <taxon>Fusarium fujikuroi species complex</taxon>
    </lineage>
</organism>
<dbReference type="RefSeq" id="XP_041682854.1">
    <property type="nucleotide sequence ID" value="XM_041832384.1"/>
</dbReference>